<dbReference type="Proteomes" id="UP000319801">
    <property type="component" value="Unassembled WGS sequence"/>
</dbReference>
<proteinExistence type="predicted"/>
<evidence type="ECO:0000256" key="4">
    <source>
        <dbReference type="SAM" id="MobiDB-lite"/>
    </source>
</evidence>
<accession>A0A556UZQ6</accession>
<feature type="chain" id="PRO_5022082675" evidence="5">
    <location>
        <begin position="25"/>
        <end position="239"/>
    </location>
</feature>
<organism evidence="7 8">
    <name type="scientific">Bagarius yarrelli</name>
    <name type="common">Goonch</name>
    <name type="synonym">Bagrus yarrelli</name>
    <dbReference type="NCBI Taxonomy" id="175774"/>
    <lineage>
        <taxon>Eukaryota</taxon>
        <taxon>Metazoa</taxon>
        <taxon>Chordata</taxon>
        <taxon>Craniata</taxon>
        <taxon>Vertebrata</taxon>
        <taxon>Euteleostomi</taxon>
        <taxon>Actinopterygii</taxon>
        <taxon>Neopterygii</taxon>
        <taxon>Teleostei</taxon>
        <taxon>Ostariophysi</taxon>
        <taxon>Siluriformes</taxon>
        <taxon>Sisoridae</taxon>
        <taxon>Sisorinae</taxon>
        <taxon>Bagarius</taxon>
    </lineage>
</organism>
<keyword evidence="5" id="KW-0732">Signal</keyword>
<dbReference type="PROSITE" id="PS50871">
    <property type="entry name" value="C1Q"/>
    <property type="match status" value="1"/>
</dbReference>
<dbReference type="EMBL" id="VCAZ01000082">
    <property type="protein sequence ID" value="TSQ12717.1"/>
    <property type="molecule type" value="Genomic_DNA"/>
</dbReference>
<dbReference type="SMART" id="SM00110">
    <property type="entry name" value="C1Q"/>
    <property type="match status" value="1"/>
</dbReference>
<comment type="caution">
    <text evidence="7">The sequence shown here is derived from an EMBL/GenBank/DDBJ whole genome shotgun (WGS) entry which is preliminary data.</text>
</comment>
<dbReference type="Gene3D" id="2.60.120.40">
    <property type="match status" value="1"/>
</dbReference>
<evidence type="ECO:0000313" key="7">
    <source>
        <dbReference type="EMBL" id="TSQ12717.1"/>
    </source>
</evidence>
<feature type="region of interest" description="Disordered" evidence="4">
    <location>
        <begin position="28"/>
        <end position="102"/>
    </location>
</feature>
<comment type="subcellular location">
    <subcellularLocation>
        <location evidence="1">Secreted</location>
        <location evidence="1">Extracellular space</location>
        <location evidence="1">Extracellular matrix</location>
    </subcellularLocation>
</comment>
<evidence type="ECO:0000256" key="1">
    <source>
        <dbReference type="ARBA" id="ARBA00004498"/>
    </source>
</evidence>
<evidence type="ECO:0000259" key="6">
    <source>
        <dbReference type="PROSITE" id="PS50871"/>
    </source>
</evidence>
<keyword evidence="3" id="KW-0272">Extracellular matrix</keyword>
<keyword evidence="8" id="KW-1185">Reference proteome</keyword>
<dbReference type="InterPro" id="IPR050392">
    <property type="entry name" value="Collagen/C1q_domain"/>
</dbReference>
<dbReference type="AlphaFoldDB" id="A0A556UZQ6"/>
<dbReference type="PRINTS" id="PR00007">
    <property type="entry name" value="COMPLEMNTC1Q"/>
</dbReference>
<dbReference type="OrthoDB" id="8964326at2759"/>
<protein>
    <submittedName>
        <fullName evidence="7">Complement C1q subcomponent subunit B</fullName>
    </submittedName>
</protein>
<evidence type="ECO:0000256" key="2">
    <source>
        <dbReference type="ARBA" id="ARBA00022525"/>
    </source>
</evidence>
<reference evidence="7 8" key="1">
    <citation type="journal article" date="2019" name="Genome Biol. Evol.">
        <title>Whole-Genome Sequencing of the Giant Devil Catfish, Bagarius yarrelli.</title>
        <authorList>
            <person name="Jiang W."/>
            <person name="Lv Y."/>
            <person name="Cheng L."/>
            <person name="Yang K."/>
            <person name="Chao B."/>
            <person name="Wang X."/>
            <person name="Li Y."/>
            <person name="Pan X."/>
            <person name="You X."/>
            <person name="Zhang Y."/>
            <person name="Yang J."/>
            <person name="Li J."/>
            <person name="Zhang X."/>
            <person name="Liu S."/>
            <person name="Sun C."/>
            <person name="Yang J."/>
            <person name="Shi Q."/>
        </authorList>
    </citation>
    <scope>NUCLEOTIDE SEQUENCE [LARGE SCALE GENOMIC DNA]</scope>
    <source>
        <strain evidence="7">JWS20170419001</strain>
        <tissue evidence="7">Muscle</tissue>
    </source>
</reference>
<keyword evidence="2" id="KW-0964">Secreted</keyword>
<dbReference type="InterPro" id="IPR008983">
    <property type="entry name" value="Tumour_necrosis_fac-like_dom"/>
</dbReference>
<evidence type="ECO:0000313" key="8">
    <source>
        <dbReference type="Proteomes" id="UP000319801"/>
    </source>
</evidence>
<feature type="signal peptide" evidence="5">
    <location>
        <begin position="1"/>
        <end position="24"/>
    </location>
</feature>
<evidence type="ECO:0000256" key="3">
    <source>
        <dbReference type="ARBA" id="ARBA00022530"/>
    </source>
</evidence>
<dbReference type="InterPro" id="IPR001073">
    <property type="entry name" value="C1q_dom"/>
</dbReference>
<dbReference type="Pfam" id="PF00386">
    <property type="entry name" value="C1q"/>
    <property type="match status" value="1"/>
</dbReference>
<evidence type="ECO:0000256" key="5">
    <source>
        <dbReference type="SAM" id="SignalP"/>
    </source>
</evidence>
<dbReference type="PANTHER" id="PTHR15427">
    <property type="entry name" value="EMILIN ELASTIN MICROFIBRIL INTERFACE-LOCATED PROTEIN ELASTIN MICROFIBRIL INTERFACER"/>
    <property type="match status" value="1"/>
</dbReference>
<dbReference type="SUPFAM" id="SSF49842">
    <property type="entry name" value="TNF-like"/>
    <property type="match status" value="1"/>
</dbReference>
<gene>
    <name evidence="7" type="ORF">Baya_10797</name>
</gene>
<feature type="compositionally biased region" description="Low complexity" evidence="4">
    <location>
        <begin position="41"/>
        <end position="50"/>
    </location>
</feature>
<feature type="domain" description="C1q" evidence="6">
    <location>
        <begin position="108"/>
        <end position="239"/>
    </location>
</feature>
<name>A0A556UZQ6_BAGYA</name>
<dbReference type="PANTHER" id="PTHR15427:SF43">
    <property type="entry name" value="COMPLEMENT COMPONENT 1, Q SUBCOMPONENT, B CHAIN PRECURSOR"/>
    <property type="match status" value="1"/>
</dbReference>
<feature type="compositionally biased region" description="Basic and acidic residues" evidence="4">
    <location>
        <begin position="51"/>
        <end position="63"/>
    </location>
</feature>
<sequence>MVSTSVYALLPVSVLLWVVTSSASECDGKTGFPGVPGIPGSPGANGNNGPKGEKGDSGEDTKPVKGSKGEMGIFGRPGRPGLRGDAGEPGLPGPKGPKGQKGAFQMISNVNPVFFSNKKRSTSQTAVTPNKRVEFEEPMCPEKPGVGLKNGEFTATRAGFYYFVYHVTALQTACLCIKKKENVVLKLCDFSQGVLLTSGSTVLELKPGDTVGMYVCLRSSQIISTNADSTFTGFLLLPS</sequence>